<reference evidence="5 6" key="1">
    <citation type="submission" date="2024-06" db="EMBL/GenBank/DDBJ databases">
        <title>Sorghum-associated microbial communities from plants grown in Nebraska, USA.</title>
        <authorList>
            <person name="Schachtman D."/>
        </authorList>
    </citation>
    <scope>NUCLEOTIDE SEQUENCE [LARGE SCALE GENOMIC DNA]</scope>
    <source>
        <strain evidence="5 6">736</strain>
    </source>
</reference>
<sequence length="412" mass="46473">MMMFYVNDQFYTVEDIEKQFELYESLSHLRECNNRRVAICTVDIFQYIALCLYIRQKGGSVVPIHPATPQEGTMRLASSAGSHLLLFQSIDSCIELSNHSNNQEGVLVQMSSGTTGAPKCIERTWSSVEEELDSYVKTLPVDSLTNSVVACPVTHSYGFICGVLACIRRGAKPVIITNSNPKYILKKLKEYPKHILYAAPALLYTLSQLLPIDQQFDRVMTSGTMMPHSWLTSLREKSRQVLQQYGCSESGCVAIHPNVEDPKEMGYPLPHVKVTAGDKQTPSEIIIEMSTQTIYTKDLGYIEDNVLSFLARMDDTINVAGLNVYPQEVENVLMDDPRIVEAVVYKKQDNLSGERVCAQYVSSEPIDHMELREWCRKFLAPYQVPMEFVFVHEIEKLPNGKVSRKKLGGIPV</sequence>
<protein>
    <submittedName>
        <fullName evidence="5">Acyl-CoA synthetase (AMP-forming)/AMP-acid ligase II</fullName>
        <ecNumber evidence="5">6.2.1.62</ecNumber>
    </submittedName>
</protein>
<dbReference type="NCBIfam" id="NF006167">
    <property type="entry name" value="PRK08308.1"/>
    <property type="match status" value="1"/>
</dbReference>
<dbReference type="InterPro" id="IPR042099">
    <property type="entry name" value="ANL_N_sf"/>
</dbReference>
<keyword evidence="2 5" id="KW-0436">Ligase</keyword>
<dbReference type="PANTHER" id="PTHR43201:SF5">
    <property type="entry name" value="MEDIUM-CHAIN ACYL-COA LIGASE ACSF2, MITOCHONDRIAL"/>
    <property type="match status" value="1"/>
</dbReference>
<evidence type="ECO:0000259" key="3">
    <source>
        <dbReference type="Pfam" id="PF00501"/>
    </source>
</evidence>
<dbReference type="InterPro" id="IPR000873">
    <property type="entry name" value="AMP-dep_synth/lig_dom"/>
</dbReference>
<dbReference type="SUPFAM" id="SSF56801">
    <property type="entry name" value="Acetyl-CoA synthetase-like"/>
    <property type="match status" value="1"/>
</dbReference>
<comment type="similarity">
    <text evidence="1">Belongs to the ATP-dependent AMP-binding enzyme family.</text>
</comment>
<dbReference type="InterPro" id="IPR045851">
    <property type="entry name" value="AMP-bd_C_sf"/>
</dbReference>
<dbReference type="PROSITE" id="PS00455">
    <property type="entry name" value="AMP_BINDING"/>
    <property type="match status" value="1"/>
</dbReference>
<dbReference type="EC" id="6.2.1.62" evidence="5"/>
<dbReference type="Proteomes" id="UP001549363">
    <property type="component" value="Unassembled WGS sequence"/>
</dbReference>
<organism evidence="5 6">
    <name type="scientific">Lysinibacillus parviboronicapiens</name>
    <dbReference type="NCBI Taxonomy" id="436516"/>
    <lineage>
        <taxon>Bacteria</taxon>
        <taxon>Bacillati</taxon>
        <taxon>Bacillota</taxon>
        <taxon>Bacilli</taxon>
        <taxon>Bacillales</taxon>
        <taxon>Bacillaceae</taxon>
        <taxon>Lysinibacillus</taxon>
    </lineage>
</organism>
<dbReference type="GO" id="GO:0016874">
    <property type="term" value="F:ligase activity"/>
    <property type="evidence" value="ECO:0007669"/>
    <property type="project" value="UniProtKB-KW"/>
</dbReference>
<evidence type="ECO:0000313" key="5">
    <source>
        <dbReference type="EMBL" id="MET4562659.1"/>
    </source>
</evidence>
<comment type="caution">
    <text evidence="5">The sequence shown here is derived from an EMBL/GenBank/DDBJ whole genome shotgun (WGS) entry which is preliminary data.</text>
</comment>
<dbReference type="Pfam" id="PF00501">
    <property type="entry name" value="AMP-binding"/>
    <property type="match status" value="1"/>
</dbReference>
<evidence type="ECO:0000313" key="6">
    <source>
        <dbReference type="Proteomes" id="UP001549363"/>
    </source>
</evidence>
<evidence type="ECO:0000256" key="2">
    <source>
        <dbReference type="ARBA" id="ARBA00022598"/>
    </source>
</evidence>
<dbReference type="EMBL" id="JBEPSB010000023">
    <property type="protein sequence ID" value="MET4562659.1"/>
    <property type="molecule type" value="Genomic_DNA"/>
</dbReference>
<keyword evidence="6" id="KW-1185">Reference proteome</keyword>
<accession>A0ABV2PPD4</accession>
<proteinExistence type="inferred from homology"/>
<gene>
    <name evidence="5" type="ORF">ABIA69_003850</name>
</gene>
<dbReference type="PANTHER" id="PTHR43201">
    <property type="entry name" value="ACYL-COA SYNTHETASE"/>
    <property type="match status" value="1"/>
</dbReference>
<feature type="domain" description="AMP-dependent synthetase/ligase" evidence="3">
    <location>
        <begin position="106"/>
        <end position="278"/>
    </location>
</feature>
<dbReference type="InterPro" id="IPR020845">
    <property type="entry name" value="AMP-binding_CS"/>
</dbReference>
<feature type="domain" description="AMP-binding enzyme C-terminal" evidence="4">
    <location>
        <begin position="328"/>
        <end position="401"/>
    </location>
</feature>
<name>A0ABV2PPD4_9BACI</name>
<dbReference type="Pfam" id="PF13193">
    <property type="entry name" value="AMP-binding_C"/>
    <property type="match status" value="1"/>
</dbReference>
<dbReference type="InterPro" id="IPR025110">
    <property type="entry name" value="AMP-bd_C"/>
</dbReference>
<evidence type="ECO:0000256" key="1">
    <source>
        <dbReference type="ARBA" id="ARBA00006432"/>
    </source>
</evidence>
<dbReference type="Gene3D" id="3.30.300.30">
    <property type="match status" value="1"/>
</dbReference>
<evidence type="ECO:0000259" key="4">
    <source>
        <dbReference type="Pfam" id="PF13193"/>
    </source>
</evidence>
<dbReference type="Gene3D" id="3.40.50.12780">
    <property type="entry name" value="N-terminal domain of ligase-like"/>
    <property type="match status" value="1"/>
</dbReference>